<dbReference type="HOGENOM" id="CLU_1144215_0_0_1"/>
<evidence type="ECO:0000256" key="1">
    <source>
        <dbReference type="SAM" id="Phobius"/>
    </source>
</evidence>
<evidence type="ECO:0000313" key="2">
    <source>
        <dbReference type="EMBL" id="EFJ35141.1"/>
    </source>
</evidence>
<keyword evidence="1" id="KW-0472">Membrane</keyword>
<reference evidence="2 3" key="1">
    <citation type="journal article" date="2011" name="Science">
        <title>The Selaginella genome identifies genetic changes associated with the evolution of vascular plants.</title>
        <authorList>
            <person name="Banks J.A."/>
            <person name="Nishiyama T."/>
            <person name="Hasebe M."/>
            <person name="Bowman J.L."/>
            <person name="Gribskov M."/>
            <person name="dePamphilis C."/>
            <person name="Albert V.A."/>
            <person name="Aono N."/>
            <person name="Aoyama T."/>
            <person name="Ambrose B.A."/>
            <person name="Ashton N.W."/>
            <person name="Axtell M.J."/>
            <person name="Barker E."/>
            <person name="Barker M.S."/>
            <person name="Bennetzen J.L."/>
            <person name="Bonawitz N.D."/>
            <person name="Chapple C."/>
            <person name="Cheng C."/>
            <person name="Correa L.G."/>
            <person name="Dacre M."/>
            <person name="DeBarry J."/>
            <person name="Dreyer I."/>
            <person name="Elias M."/>
            <person name="Engstrom E.M."/>
            <person name="Estelle M."/>
            <person name="Feng L."/>
            <person name="Finet C."/>
            <person name="Floyd S.K."/>
            <person name="Frommer W.B."/>
            <person name="Fujita T."/>
            <person name="Gramzow L."/>
            <person name="Gutensohn M."/>
            <person name="Harholt J."/>
            <person name="Hattori M."/>
            <person name="Heyl A."/>
            <person name="Hirai T."/>
            <person name="Hiwatashi Y."/>
            <person name="Ishikawa M."/>
            <person name="Iwata M."/>
            <person name="Karol K.G."/>
            <person name="Koehler B."/>
            <person name="Kolukisaoglu U."/>
            <person name="Kubo M."/>
            <person name="Kurata T."/>
            <person name="Lalonde S."/>
            <person name="Li K."/>
            <person name="Li Y."/>
            <person name="Litt A."/>
            <person name="Lyons E."/>
            <person name="Manning G."/>
            <person name="Maruyama T."/>
            <person name="Michael T.P."/>
            <person name="Mikami K."/>
            <person name="Miyazaki S."/>
            <person name="Morinaga S."/>
            <person name="Murata T."/>
            <person name="Mueller-Roeber B."/>
            <person name="Nelson D.R."/>
            <person name="Obara M."/>
            <person name="Oguri Y."/>
            <person name="Olmstead R.G."/>
            <person name="Onodera N."/>
            <person name="Petersen B.L."/>
            <person name="Pils B."/>
            <person name="Prigge M."/>
            <person name="Rensing S.A."/>
            <person name="Riano-Pachon D.M."/>
            <person name="Roberts A.W."/>
            <person name="Sato Y."/>
            <person name="Scheller H.V."/>
            <person name="Schulz B."/>
            <person name="Schulz C."/>
            <person name="Shakirov E.V."/>
            <person name="Shibagaki N."/>
            <person name="Shinohara N."/>
            <person name="Shippen D.E."/>
            <person name="Soerensen I."/>
            <person name="Sotooka R."/>
            <person name="Sugimoto N."/>
            <person name="Sugita M."/>
            <person name="Sumikawa N."/>
            <person name="Tanurdzic M."/>
            <person name="Theissen G."/>
            <person name="Ulvskov P."/>
            <person name="Wakazuki S."/>
            <person name="Weng J.K."/>
            <person name="Willats W.W."/>
            <person name="Wipf D."/>
            <person name="Wolf P.G."/>
            <person name="Yang L."/>
            <person name="Zimmer A.D."/>
            <person name="Zhu Q."/>
            <person name="Mitros T."/>
            <person name="Hellsten U."/>
            <person name="Loque D."/>
            <person name="Otillar R."/>
            <person name="Salamov A."/>
            <person name="Schmutz J."/>
            <person name="Shapiro H."/>
            <person name="Lindquist E."/>
            <person name="Lucas S."/>
            <person name="Rokhsar D."/>
            <person name="Grigoriev I.V."/>
        </authorList>
    </citation>
    <scope>NUCLEOTIDE SEQUENCE [LARGE SCALE GENOMIC DNA]</scope>
</reference>
<protein>
    <submittedName>
        <fullName evidence="2">Uncharacterized protein</fullName>
    </submittedName>
</protein>
<keyword evidence="1" id="KW-0812">Transmembrane</keyword>
<keyword evidence="1" id="KW-1133">Transmembrane helix</keyword>
<sequence length="243" mass="26635">MAFKRRHVGTFAHLAATMIPIAIPILIVIATEAILEHDAELLEAVGSLVLGVVKDAGDGILRISQLLHAIYCKPDAQARDGPAQLGPSLAHQRAFGELPCIAHLGEDVHQEAIIELHPSDFQIPSKCKIIWNSSHSPPWQEKIFENCAIGQCYMPAARRISQATAFSLSKPRKGRFSLNIPLQISLVLPALTTEGNHAYAPLAPANMLEVGLKELEVLGFRFVVHLIHISNDFNMILRLMGEL</sequence>
<keyword evidence="3" id="KW-1185">Reference proteome</keyword>
<evidence type="ECO:0000313" key="3">
    <source>
        <dbReference type="Proteomes" id="UP000001514"/>
    </source>
</evidence>
<dbReference type="EMBL" id="GL377568">
    <property type="protein sequence ID" value="EFJ35141.1"/>
    <property type="molecule type" value="Genomic_DNA"/>
</dbReference>
<dbReference type="AlphaFoldDB" id="D8QY52"/>
<dbReference type="KEGG" id="smo:SELMODRAFT_405023"/>
<name>D8QY52_SELML</name>
<dbReference type="Proteomes" id="UP000001514">
    <property type="component" value="Unassembled WGS sequence"/>
</dbReference>
<proteinExistence type="predicted"/>
<gene>
    <name evidence="2" type="ORF">SELMODRAFT_405023</name>
</gene>
<dbReference type="Gramene" id="EFJ35141">
    <property type="protein sequence ID" value="EFJ35141"/>
    <property type="gene ID" value="SELMODRAFT_405023"/>
</dbReference>
<accession>D8QY52</accession>
<feature type="transmembrane region" description="Helical" evidence="1">
    <location>
        <begin position="12"/>
        <end position="35"/>
    </location>
</feature>
<organism evidence="3">
    <name type="scientific">Selaginella moellendorffii</name>
    <name type="common">Spikemoss</name>
    <dbReference type="NCBI Taxonomy" id="88036"/>
    <lineage>
        <taxon>Eukaryota</taxon>
        <taxon>Viridiplantae</taxon>
        <taxon>Streptophyta</taxon>
        <taxon>Embryophyta</taxon>
        <taxon>Tracheophyta</taxon>
        <taxon>Lycopodiopsida</taxon>
        <taxon>Selaginellales</taxon>
        <taxon>Selaginellaceae</taxon>
        <taxon>Selaginella</taxon>
    </lineage>
</organism>
<dbReference type="InParanoid" id="D8QY52"/>